<proteinExistence type="predicted"/>
<evidence type="ECO:0000256" key="1">
    <source>
        <dbReference type="ARBA" id="ARBA00004167"/>
    </source>
</evidence>
<evidence type="ECO:0000313" key="7">
    <source>
        <dbReference type="EMBL" id="MBN7810539.1"/>
    </source>
</evidence>
<evidence type="ECO:0000256" key="2">
    <source>
        <dbReference type="ARBA" id="ARBA00022692"/>
    </source>
</evidence>
<keyword evidence="2 6" id="KW-0812">Transmembrane</keyword>
<reference evidence="7 8" key="1">
    <citation type="submission" date="2021-03" db="EMBL/GenBank/DDBJ databases">
        <title>novel species isolated from a fishpond in China.</title>
        <authorList>
            <person name="Lu H."/>
            <person name="Cai Z."/>
        </authorList>
    </citation>
    <scope>NUCLEOTIDE SEQUENCE [LARGE SCALE GENOMIC DNA]</scope>
    <source>
        <strain evidence="7 8">H41</strain>
    </source>
</reference>
<evidence type="ECO:0000256" key="3">
    <source>
        <dbReference type="ARBA" id="ARBA00022989"/>
    </source>
</evidence>
<evidence type="ECO:0000256" key="4">
    <source>
        <dbReference type="ARBA" id="ARBA00023136"/>
    </source>
</evidence>
<dbReference type="InterPro" id="IPR007343">
    <property type="entry name" value="Uncharacterised_pept_Zn_put"/>
</dbReference>
<accession>A0ABS3C1R5</accession>
<organism evidence="7 8">
    <name type="scientific">Algoriphagus oliviformis</name>
    <dbReference type="NCBI Taxonomy" id="2811231"/>
    <lineage>
        <taxon>Bacteria</taxon>
        <taxon>Pseudomonadati</taxon>
        <taxon>Bacteroidota</taxon>
        <taxon>Cytophagia</taxon>
        <taxon>Cytophagales</taxon>
        <taxon>Cyclobacteriaceae</taxon>
        <taxon>Algoriphagus</taxon>
    </lineage>
</organism>
<evidence type="ECO:0000256" key="5">
    <source>
        <dbReference type="SAM" id="MobiDB-lite"/>
    </source>
</evidence>
<dbReference type="PANTHER" id="PTHR30168:SF0">
    <property type="entry name" value="INNER MEMBRANE PROTEIN"/>
    <property type="match status" value="1"/>
</dbReference>
<keyword evidence="3 6" id="KW-1133">Transmembrane helix</keyword>
<gene>
    <name evidence="7" type="ORF">J0A68_06205</name>
</gene>
<keyword evidence="4 6" id="KW-0472">Membrane</keyword>
<comment type="caution">
    <text evidence="7">The sequence shown here is derived from an EMBL/GenBank/DDBJ whole genome shotgun (WGS) entry which is preliminary data.</text>
</comment>
<keyword evidence="8" id="KW-1185">Reference proteome</keyword>
<evidence type="ECO:0000256" key="6">
    <source>
        <dbReference type="SAM" id="Phobius"/>
    </source>
</evidence>
<dbReference type="Pfam" id="PF04228">
    <property type="entry name" value="Zn_peptidase"/>
    <property type="match status" value="1"/>
</dbReference>
<feature type="transmembrane region" description="Helical" evidence="6">
    <location>
        <begin position="40"/>
        <end position="61"/>
    </location>
</feature>
<comment type="subcellular location">
    <subcellularLocation>
        <location evidence="1">Membrane</location>
        <topology evidence="1">Single-pass membrane protein</topology>
    </subcellularLocation>
</comment>
<evidence type="ECO:0000313" key="8">
    <source>
        <dbReference type="Proteomes" id="UP000664317"/>
    </source>
</evidence>
<protein>
    <submittedName>
        <fullName evidence="7">Neutral zinc metallopeptidase</fullName>
    </submittedName>
</protein>
<feature type="compositionally biased region" description="Polar residues" evidence="5">
    <location>
        <begin position="1"/>
        <end position="11"/>
    </location>
</feature>
<dbReference type="Proteomes" id="UP000664317">
    <property type="component" value="Unassembled WGS sequence"/>
</dbReference>
<feature type="region of interest" description="Disordered" evidence="5">
    <location>
        <begin position="1"/>
        <end position="22"/>
    </location>
</feature>
<dbReference type="RefSeq" id="WP_206577324.1">
    <property type="nucleotide sequence ID" value="NZ_JAFKCT010000002.1"/>
</dbReference>
<dbReference type="PANTHER" id="PTHR30168">
    <property type="entry name" value="PUTATIVE MEMBRANE PROTEIN YPFJ"/>
    <property type="match status" value="1"/>
</dbReference>
<dbReference type="EMBL" id="JAFKCT010000002">
    <property type="protein sequence ID" value="MBN7810539.1"/>
    <property type="molecule type" value="Genomic_DNA"/>
</dbReference>
<sequence>MKWQGRRQSSNIDDRRGQGGSGMGGGGFNPLLIGPLLKLLFSKTGLILIAVFIGGSLLLGYNPLSLIGGMMGAGGSQGLTSESYAPTAAEEEMAAFSATILADTEDVWNQQLQNYREPTLVLFTGSVNSACGSASSATGPFYCPADEKLYLDLSFFEDMETKLRAGGDFAYAYVIAHEVGHHIQKIMGITDEVHSLRGRVSEKEYNQNSVMLELQADFLAGVWAHHSQQTAGMMEAGDLEEALNAANAIGDDRLQKQASGRVVPDSFTHGTSAQRMKWFKKGFESGDLRQGDTFNAPDL</sequence>
<name>A0ABS3C1R5_9BACT</name>